<accession>A0A844HM77</accession>
<organism evidence="2 3">
    <name type="scientific">Paracoccus litorisediminis</name>
    <dbReference type="NCBI Taxonomy" id="2006130"/>
    <lineage>
        <taxon>Bacteria</taxon>
        <taxon>Pseudomonadati</taxon>
        <taxon>Pseudomonadota</taxon>
        <taxon>Alphaproteobacteria</taxon>
        <taxon>Rhodobacterales</taxon>
        <taxon>Paracoccaceae</taxon>
        <taxon>Paracoccus</taxon>
    </lineage>
</organism>
<reference evidence="2 3" key="1">
    <citation type="submission" date="2019-11" db="EMBL/GenBank/DDBJ databases">
        <authorList>
            <person name="Dong K."/>
        </authorList>
    </citation>
    <scope>NUCLEOTIDE SEQUENCE [LARGE SCALE GENOMIC DNA]</scope>
    <source>
        <strain evidence="2 3">NBRC 112902</strain>
    </source>
</reference>
<evidence type="ECO:0000313" key="2">
    <source>
        <dbReference type="EMBL" id="MTH59477.1"/>
    </source>
</evidence>
<dbReference type="EMBL" id="WMIG01000003">
    <property type="protein sequence ID" value="MTH59477.1"/>
    <property type="molecule type" value="Genomic_DNA"/>
</dbReference>
<gene>
    <name evidence="2" type="ORF">GL300_09645</name>
</gene>
<evidence type="ECO:0000256" key="1">
    <source>
        <dbReference type="SAM" id="MobiDB-lite"/>
    </source>
</evidence>
<feature type="compositionally biased region" description="Low complexity" evidence="1">
    <location>
        <begin position="56"/>
        <end position="66"/>
    </location>
</feature>
<dbReference type="AlphaFoldDB" id="A0A844HM77"/>
<protein>
    <recommendedName>
        <fullName evidence="4">Phage tail protein (Tail_P2_I)</fullName>
    </recommendedName>
</protein>
<sequence length="1193" mass="125644">MAVRGRPPQRRGSPAGRGGAVHIRRAGTIRAAIAVGGLCAVAVAPRHRGGHGHAIPAGGRPQQRAAAGRHDPCLDPAMAAPAARRAGDPDAGPRRAGPRGTWGCAMTYPYDRDHLDRMAGLLYALIPEFHKRRDRTAAASVPPEAQELRAMVEALAAPLAAIQQSIEELYADFFVETAGEAMLPGLAAAIGLDPAFRDPEANRRDLAAAMGWRRRKGTPAMLEEMGRVLLDRQVALAEGWKSVMLVQDLNLIRTKRIIAGLRPASVAERAQGPLSNLMRLIDPRPIGPDSGHVHPLHLVHWAFPTRLYPLTRAACHELPPGAGDRRFAFDADDAWRALRVRATGFDDRPGTDRVPDGLFAESPGDWFGREGRFSIRLTGVPAAASPPDAPILRNARRIPADNALGRSPAEVTLIAADTARYSGEVAVMLVSAPLAGALPDLAQAVDRGGLGIGPAGAGAALPGAGNVASSHVMLLRLSPTGAASSRMVGETVISVAGSAAIARRAATAAELAQSGYARGALYLRIPERRVTGDVYFWIGADGSLHELLALEGGDLPARALVSAPVGPVWPETAETAERPPFAPSLVAPGAAPALLHGAEVLRANSAGLIGAGVRNALVLALGYFAGQRRFSPMLRLRWNGPDPRTAQWQAVGADGAPIAAAGLAAHLAGLARLAASGPSDLALTLRFESSVPGAIMVPGELAFTAHDGSAVLVHLPELAASQTLEAAPDGSGFWPRGPAPLTRHSVAVQLGADGSTWLAGTTRLMRRGLGNAAPLLDPRPLRRRQAGWRRLCPWQNETAVDKLEPTRPARLDIDPRFGLFALNGGDQVVPHPPGMGVPPPGPVSVDMQMGATMPLGALPLDHRRHLGLPLPPTRLVSNMGHLGPDATPDLLDLPLHRSLHAALQAAGASGLEDEIIEIRDCGFYGAEALDWPAGPARLEIRAAPLVCPVIQIASSTPGAAGYARLRLAGLALTREGLAEVTLDLPPAQQVEMDFLTVLRIGITLRAQLLEAAGAERMTLRRCLLGPLRIDDPGELLIEDSILSAGNDTSHALDAALIRTETSRVTIAGRLEAREVELSDTIVTGTVLAHERFRGCLRYCLIAPGSLTPRRHRVLDAEPTGRPIRAPFESRDRRDPAFLRLDAGGDARVLHGASDGGEIGAFNAATLGELQSGLARRLAEHTPAGLRAGIVTRP</sequence>
<name>A0A844HM77_9RHOB</name>
<feature type="region of interest" description="Disordered" evidence="1">
    <location>
        <begin position="1"/>
        <end position="20"/>
    </location>
</feature>
<proteinExistence type="predicted"/>
<evidence type="ECO:0008006" key="4">
    <source>
        <dbReference type="Google" id="ProtNLM"/>
    </source>
</evidence>
<dbReference type="OrthoDB" id="626916at2"/>
<dbReference type="InterPro" id="IPR006521">
    <property type="entry name" value="Tail_protein_I"/>
</dbReference>
<dbReference type="Pfam" id="PF09684">
    <property type="entry name" value="Tail_P2_I"/>
    <property type="match status" value="1"/>
</dbReference>
<evidence type="ECO:0000313" key="3">
    <source>
        <dbReference type="Proteomes" id="UP000449846"/>
    </source>
</evidence>
<keyword evidence="3" id="KW-1185">Reference proteome</keyword>
<dbReference type="Proteomes" id="UP000449846">
    <property type="component" value="Unassembled WGS sequence"/>
</dbReference>
<feature type="region of interest" description="Disordered" evidence="1">
    <location>
        <begin position="48"/>
        <end position="76"/>
    </location>
</feature>
<comment type="caution">
    <text evidence="2">The sequence shown here is derived from an EMBL/GenBank/DDBJ whole genome shotgun (WGS) entry which is preliminary data.</text>
</comment>